<keyword evidence="4" id="KW-1185">Reference proteome</keyword>
<accession>A0AAV5ACF0</accession>
<evidence type="ECO:0000256" key="2">
    <source>
        <dbReference type="SAM" id="SignalP"/>
    </source>
</evidence>
<dbReference type="AlphaFoldDB" id="A0AAV5ACF0"/>
<organism evidence="3 4">
    <name type="scientific">Clathrus columnatus</name>
    <dbReference type="NCBI Taxonomy" id="1419009"/>
    <lineage>
        <taxon>Eukaryota</taxon>
        <taxon>Fungi</taxon>
        <taxon>Dikarya</taxon>
        <taxon>Basidiomycota</taxon>
        <taxon>Agaricomycotina</taxon>
        <taxon>Agaricomycetes</taxon>
        <taxon>Phallomycetidae</taxon>
        <taxon>Phallales</taxon>
        <taxon>Clathraceae</taxon>
        <taxon>Clathrus</taxon>
    </lineage>
</organism>
<feature type="compositionally biased region" description="Low complexity" evidence="1">
    <location>
        <begin position="363"/>
        <end position="410"/>
    </location>
</feature>
<evidence type="ECO:0000313" key="3">
    <source>
        <dbReference type="EMBL" id="GJJ10595.1"/>
    </source>
</evidence>
<proteinExistence type="predicted"/>
<keyword evidence="2" id="KW-0732">Signal</keyword>
<feature type="compositionally biased region" description="Low complexity" evidence="1">
    <location>
        <begin position="254"/>
        <end position="277"/>
    </location>
</feature>
<reference evidence="3" key="1">
    <citation type="submission" date="2021-10" db="EMBL/GenBank/DDBJ databases">
        <title>De novo Genome Assembly of Clathrus columnatus (Basidiomycota, Fungi) Using Illumina and Nanopore Sequence Data.</title>
        <authorList>
            <person name="Ogiso-Tanaka E."/>
            <person name="Itagaki H."/>
            <person name="Hosoya T."/>
            <person name="Hosaka K."/>
        </authorList>
    </citation>
    <scope>NUCLEOTIDE SEQUENCE</scope>
    <source>
        <strain evidence="3">MO-923</strain>
    </source>
</reference>
<sequence>MQFSSSFASLFFLVASASAAPYLSKRIAQTTIDAVTPWENACNSAGGETQCNPIAVNAAAQLLAAADACGQQDSADSMIDLAKTLNNNQAMITAAQIFAQQPRNSPNSVAVIYCQSAPKNQELNGFFQCQFQGSNQNTFTNGATVGQPGTIPFGLSAPVSPLGSCPGNPSGPIPDGVQISTLIQSPGTPASSSGSSASPAASSSSASNSSSSGDSGDTSFPPPQQSSNGSSSASNSDSGSSGDAGDTSFPPPQQTSNGSSSSASSGSSGNFQLSNGQTAQQQNAKFAQLTSGSSCTEGSQACVGGSFAQCVNGNFVLTQCGGGTQCFALPLVNKAGTSITCTTQSDAAARIAATGATGGITGSGSSSSASSAPATAPSTTPSAVSNPAPADNAATPTPSTSSSGFQLQNGQAAQGQNSNFASLTADSSCTEGEDACVDGGFAQCVSGKFVVTQCAGGTQCFALPLVNKPGTSIACTTQSDASSRIAATGATGGIMG</sequence>
<dbReference type="Proteomes" id="UP001050691">
    <property type="component" value="Unassembled WGS sequence"/>
</dbReference>
<protein>
    <recommendedName>
        <fullName evidence="5">Carbohydrate-binding module family 19 domain-containing protein</fullName>
    </recommendedName>
</protein>
<feature type="compositionally biased region" description="Low complexity" evidence="1">
    <location>
        <begin position="185"/>
        <end position="219"/>
    </location>
</feature>
<dbReference type="EMBL" id="BPWL01000005">
    <property type="protein sequence ID" value="GJJ10595.1"/>
    <property type="molecule type" value="Genomic_DNA"/>
</dbReference>
<feature type="region of interest" description="Disordered" evidence="1">
    <location>
        <begin position="162"/>
        <end position="279"/>
    </location>
</feature>
<comment type="caution">
    <text evidence="3">The sequence shown here is derived from an EMBL/GenBank/DDBJ whole genome shotgun (WGS) entry which is preliminary data.</text>
</comment>
<evidence type="ECO:0000256" key="1">
    <source>
        <dbReference type="SAM" id="MobiDB-lite"/>
    </source>
</evidence>
<feature type="region of interest" description="Disordered" evidence="1">
    <location>
        <begin position="359"/>
        <end position="410"/>
    </location>
</feature>
<name>A0AAV5ACF0_9AGAM</name>
<evidence type="ECO:0000313" key="4">
    <source>
        <dbReference type="Proteomes" id="UP001050691"/>
    </source>
</evidence>
<feature type="signal peptide" evidence="2">
    <location>
        <begin position="1"/>
        <end position="19"/>
    </location>
</feature>
<feature type="chain" id="PRO_5043596128" description="Carbohydrate-binding module family 19 domain-containing protein" evidence="2">
    <location>
        <begin position="20"/>
        <end position="496"/>
    </location>
</feature>
<feature type="compositionally biased region" description="Low complexity" evidence="1">
    <location>
        <begin position="226"/>
        <end position="245"/>
    </location>
</feature>
<evidence type="ECO:0008006" key="5">
    <source>
        <dbReference type="Google" id="ProtNLM"/>
    </source>
</evidence>
<gene>
    <name evidence="3" type="ORF">Clacol_004822</name>
</gene>